<dbReference type="GO" id="GO:0009245">
    <property type="term" value="P:lipid A biosynthetic process"/>
    <property type="evidence" value="ECO:0007669"/>
    <property type="project" value="UniProtKB-UniRule"/>
</dbReference>
<keyword evidence="1 2" id="KW-0808">Transferase</keyword>
<dbReference type="NCBIfam" id="NF002060">
    <property type="entry name" value="PRK00892.1"/>
    <property type="match status" value="1"/>
</dbReference>
<dbReference type="AlphaFoldDB" id="A0A1L6T9N9"/>
<dbReference type="InterPro" id="IPR001451">
    <property type="entry name" value="Hexapep"/>
</dbReference>
<dbReference type="Gene3D" id="3.40.1390.10">
    <property type="entry name" value="MurE/MurF, N-terminal domain"/>
    <property type="match status" value="1"/>
</dbReference>
<protein>
    <recommendedName>
        <fullName evidence="1">UDP-3-O-acylglucosamine N-acyltransferase</fullName>
        <ecNumber evidence="1">2.3.1.191</ecNumber>
    </recommendedName>
</protein>
<gene>
    <name evidence="1" type="primary">lpxD</name>
    <name evidence="2" type="ORF">KU39_729</name>
</gene>
<evidence type="ECO:0000313" key="2">
    <source>
        <dbReference type="EMBL" id="ALB21913.1"/>
    </source>
</evidence>
<dbReference type="NCBIfam" id="TIGR01853">
    <property type="entry name" value="lipid_A_lpxD"/>
    <property type="match status" value="1"/>
</dbReference>
<sequence>MAKSFLATEVAAHVGGKLCGDDIELTHIDGITSAGPGALTFLTEPKYAAMLPHSEAACVFVKSRDGLEVGLNTRLIEVANVYVAHAQAMALFYPLSEVKPGCHASAVIDDSAQIHSSAEIGPHVVIEAGALIGADCKISAGCFIGENTQLGESCRLMANVTLCHDVSLGDRVMVHSGTVIGSDGFGNANDQGRWVKIHHVGRVVIENDVEIGAGTAIDRGVLGDTVIGEGARLDNLIQVAHNVSVGAHTAIAGSVGIAGSATIGKYCMIGGGTGIAGHVSIHDGCIVTGMTMVTKSIQRPGVYSSGIPVKPQKIWQKNVARFNRSSELAKRVSVLEKQLKELIEQKATS</sequence>
<dbReference type="PANTHER" id="PTHR43378:SF2">
    <property type="entry name" value="UDP-3-O-ACYLGLUCOSAMINE N-ACYLTRANSFERASE 1, MITOCHONDRIAL-RELATED"/>
    <property type="match status" value="1"/>
</dbReference>
<evidence type="ECO:0000313" key="3">
    <source>
        <dbReference type="Proteomes" id="UP000029558"/>
    </source>
</evidence>
<dbReference type="GO" id="GO:0016020">
    <property type="term" value="C:membrane"/>
    <property type="evidence" value="ECO:0007669"/>
    <property type="project" value="GOC"/>
</dbReference>
<dbReference type="Pfam" id="PF00132">
    <property type="entry name" value="Hexapep"/>
    <property type="match status" value="2"/>
</dbReference>
<dbReference type="OrthoDB" id="9784739at2"/>
<dbReference type="PANTHER" id="PTHR43378">
    <property type="entry name" value="UDP-3-O-ACYLGLUCOSAMINE N-ACYLTRANSFERASE"/>
    <property type="match status" value="1"/>
</dbReference>
<evidence type="ECO:0000256" key="1">
    <source>
        <dbReference type="HAMAP-Rule" id="MF_00523"/>
    </source>
</evidence>
<dbReference type="EMBL" id="CP012508">
    <property type="protein sequence ID" value="ALB21913.1"/>
    <property type="molecule type" value="Genomic_DNA"/>
</dbReference>
<dbReference type="InterPro" id="IPR018357">
    <property type="entry name" value="Hexapep_transf_CS"/>
</dbReference>
<dbReference type="GO" id="GO:0103118">
    <property type="term" value="F:UDP-3-O-[(3R)-3-hydroxyacyl]-glucosamine N-acyltransferase activity"/>
    <property type="evidence" value="ECO:0007669"/>
    <property type="project" value="UniProtKB-EC"/>
</dbReference>
<dbReference type="SUPFAM" id="SSF51161">
    <property type="entry name" value="Trimeric LpxA-like enzymes"/>
    <property type="match status" value="1"/>
</dbReference>
<dbReference type="RefSeq" id="WP_017376206.1">
    <property type="nucleotide sequence ID" value="NZ_CP012508.1"/>
</dbReference>
<name>A0A1L6T9N9_PISSA</name>
<keyword evidence="1" id="KW-0444">Lipid biosynthesis</keyword>
<dbReference type="Gene3D" id="1.20.5.170">
    <property type="match status" value="1"/>
</dbReference>
<dbReference type="InterPro" id="IPR020573">
    <property type="entry name" value="UDP_GlcNAc_AcTrfase_non-rep"/>
</dbReference>
<comment type="subunit">
    <text evidence="1">Homotrimer.</text>
</comment>
<comment type="pathway">
    <text evidence="1">Bacterial outer membrane biogenesis; LPS lipid A biosynthesis.</text>
</comment>
<dbReference type="GO" id="GO:0016410">
    <property type="term" value="F:N-acyltransferase activity"/>
    <property type="evidence" value="ECO:0007669"/>
    <property type="project" value="InterPro"/>
</dbReference>
<dbReference type="Proteomes" id="UP000029558">
    <property type="component" value="Chromosome"/>
</dbReference>
<keyword evidence="1" id="KW-0443">Lipid metabolism</keyword>
<keyword evidence="1" id="KW-0441">Lipid A biosynthesis</keyword>
<proteinExistence type="inferred from homology"/>
<dbReference type="Pfam" id="PF04613">
    <property type="entry name" value="LpxD"/>
    <property type="match status" value="1"/>
</dbReference>
<dbReference type="HAMAP" id="MF_00523">
    <property type="entry name" value="LpxD"/>
    <property type="match status" value="1"/>
</dbReference>
<comment type="similarity">
    <text evidence="1">Belongs to the transferase hexapeptide repeat family. LpxD subfamily.</text>
</comment>
<accession>A0A1L6T9N9</accession>
<dbReference type="InterPro" id="IPR007691">
    <property type="entry name" value="LpxD"/>
</dbReference>
<keyword evidence="1" id="KW-0677">Repeat</keyword>
<organism evidence="2 3">
    <name type="scientific">Piscirickettsia salmonis</name>
    <dbReference type="NCBI Taxonomy" id="1238"/>
    <lineage>
        <taxon>Bacteria</taxon>
        <taxon>Pseudomonadati</taxon>
        <taxon>Pseudomonadota</taxon>
        <taxon>Gammaproteobacteria</taxon>
        <taxon>Thiotrichales</taxon>
        <taxon>Piscirickettsiaceae</taxon>
        <taxon>Piscirickettsia</taxon>
    </lineage>
</organism>
<reference evidence="2 3" key="1">
    <citation type="journal article" date="2014" name="Genome Announc.">
        <title>Comparative Genome Analysis of Two Isolates of the Fish Pathogen Piscirickettsia salmonis from Different Hosts Reveals Major Differences in Virulence-Associated Secretion Systems.</title>
        <authorList>
            <person name="Bohle H."/>
            <person name="Henriquez P."/>
            <person name="Grothusen H."/>
            <person name="Navas E."/>
            <person name="Sandoval A."/>
            <person name="Bustamante F."/>
            <person name="Bustos P."/>
            <person name="Mancilla M."/>
        </authorList>
    </citation>
    <scope>NUCLEOTIDE SEQUENCE [LARGE SCALE GENOMIC DNA]</scope>
    <source>
        <strain evidence="3">B1-32597</strain>
    </source>
</reference>
<keyword evidence="1 2" id="KW-0012">Acyltransferase</keyword>
<comment type="catalytic activity">
    <reaction evidence="1">
        <text>a UDP-3-O-[(3R)-3-hydroxyacyl]-alpha-D-glucosamine + a (3R)-hydroxyacyl-[ACP] = a UDP-2-N,3-O-bis[(3R)-3-hydroxyacyl]-alpha-D-glucosamine + holo-[ACP] + H(+)</text>
        <dbReference type="Rhea" id="RHEA:53836"/>
        <dbReference type="Rhea" id="RHEA-COMP:9685"/>
        <dbReference type="Rhea" id="RHEA-COMP:9945"/>
        <dbReference type="ChEBI" id="CHEBI:15378"/>
        <dbReference type="ChEBI" id="CHEBI:64479"/>
        <dbReference type="ChEBI" id="CHEBI:78827"/>
        <dbReference type="ChEBI" id="CHEBI:137740"/>
        <dbReference type="ChEBI" id="CHEBI:137748"/>
        <dbReference type="EC" id="2.3.1.191"/>
    </reaction>
</comment>
<feature type="active site" description="Proton acceptor" evidence="1">
    <location>
        <position position="241"/>
    </location>
</feature>
<dbReference type="PROSITE" id="PS00101">
    <property type="entry name" value="HEXAPEP_TRANSFERASES"/>
    <property type="match status" value="1"/>
</dbReference>
<dbReference type="InterPro" id="IPR011004">
    <property type="entry name" value="Trimer_LpxA-like_sf"/>
</dbReference>
<comment type="function">
    <text evidence="1">Catalyzes the N-acylation of UDP-3-O-acylglucosamine using 3-hydroxyacyl-ACP as the acyl donor. Is involved in the biosynthesis of lipid A, a phosphorylated glycolipid that anchors the lipopolysaccharide to the outer membrane of the cell.</text>
</comment>
<dbReference type="Gene3D" id="2.160.10.10">
    <property type="entry name" value="Hexapeptide repeat proteins"/>
    <property type="match status" value="1"/>
</dbReference>
<dbReference type="EC" id="2.3.1.191" evidence="1"/>
<dbReference type="CDD" id="cd03352">
    <property type="entry name" value="LbH_LpxD"/>
    <property type="match status" value="1"/>
</dbReference>